<dbReference type="AlphaFoldDB" id="A0A8S9XZ09"/>
<name>A0A8S9XZ09_APOLU</name>
<dbReference type="Gene3D" id="1.20.930.10">
    <property type="entry name" value="Conserved domain common to transcription factors TFIIS, elongin A, CRSP70"/>
    <property type="match status" value="1"/>
</dbReference>
<keyword evidence="13" id="KW-1185">Reference proteome</keyword>
<dbReference type="EMBL" id="WIXP02000002">
    <property type="protein sequence ID" value="KAF6214280.1"/>
    <property type="molecule type" value="Genomic_DNA"/>
</dbReference>
<evidence type="ECO:0000259" key="11">
    <source>
        <dbReference type="PROSITE" id="PS51319"/>
    </source>
</evidence>
<feature type="compositionally biased region" description="Basic and acidic residues" evidence="10">
    <location>
        <begin position="490"/>
        <end position="521"/>
    </location>
</feature>
<feature type="compositionally biased region" description="Low complexity" evidence="10">
    <location>
        <begin position="8"/>
        <end position="68"/>
    </location>
</feature>
<feature type="region of interest" description="Disordered" evidence="10">
    <location>
        <begin position="237"/>
        <end position="270"/>
    </location>
</feature>
<evidence type="ECO:0000256" key="5">
    <source>
        <dbReference type="ARBA" id="ARBA00023163"/>
    </source>
</evidence>
<dbReference type="InterPro" id="IPR017923">
    <property type="entry name" value="TFIIS_N"/>
</dbReference>
<evidence type="ECO:0000256" key="7">
    <source>
        <dbReference type="ARBA" id="ARBA00023242"/>
    </source>
</evidence>
<comment type="caution">
    <text evidence="12">The sequence shown here is derived from an EMBL/GenBank/DDBJ whole genome shotgun (WGS) entry which is preliminary data.</text>
</comment>
<dbReference type="GO" id="GO:0006397">
    <property type="term" value="P:mRNA processing"/>
    <property type="evidence" value="ECO:0007669"/>
    <property type="project" value="UniProtKB-KW"/>
</dbReference>
<dbReference type="GO" id="GO:0008380">
    <property type="term" value="P:RNA splicing"/>
    <property type="evidence" value="ECO:0007669"/>
    <property type="project" value="UniProtKB-KW"/>
</dbReference>
<feature type="compositionally biased region" description="Low complexity" evidence="10">
    <location>
        <begin position="83"/>
        <end position="108"/>
    </location>
</feature>
<reference evidence="12" key="1">
    <citation type="journal article" date="2021" name="Mol. Ecol. Resour.">
        <title>Apolygus lucorum genome provides insights into omnivorousness and mesophyll feeding.</title>
        <authorList>
            <person name="Liu Y."/>
            <person name="Liu H."/>
            <person name="Wang H."/>
            <person name="Huang T."/>
            <person name="Liu B."/>
            <person name="Yang B."/>
            <person name="Yin L."/>
            <person name="Li B."/>
            <person name="Zhang Y."/>
            <person name="Zhang S."/>
            <person name="Jiang F."/>
            <person name="Zhang X."/>
            <person name="Ren Y."/>
            <person name="Wang B."/>
            <person name="Wang S."/>
            <person name="Lu Y."/>
            <person name="Wu K."/>
            <person name="Fan W."/>
            <person name="Wang G."/>
        </authorList>
    </citation>
    <scope>NUCLEOTIDE SEQUENCE</scope>
    <source>
        <strain evidence="12">12Hb</strain>
    </source>
</reference>
<proteinExistence type="inferred from homology"/>
<feature type="region of interest" description="Disordered" evidence="10">
    <location>
        <begin position="453"/>
        <end position="542"/>
    </location>
</feature>
<evidence type="ECO:0000313" key="12">
    <source>
        <dbReference type="EMBL" id="KAF6214280.1"/>
    </source>
</evidence>
<keyword evidence="2" id="KW-0507">mRNA processing</keyword>
<evidence type="ECO:0000256" key="2">
    <source>
        <dbReference type="ARBA" id="ARBA00022664"/>
    </source>
</evidence>
<protein>
    <recommendedName>
        <fullName evidence="11">TFIIS N-terminal domain-containing protein</fullName>
    </recommendedName>
</protein>
<keyword evidence="6" id="KW-0508">mRNA splicing</keyword>
<accession>A0A8S9XZ09</accession>
<comment type="similarity">
    <text evidence="8">Belongs to the IWS1 family.</text>
</comment>
<dbReference type="FunFam" id="1.20.930.10:FF:000001">
    <property type="entry name" value="IWS1, SUPT6H interacting protein"/>
    <property type="match status" value="1"/>
</dbReference>
<feature type="compositionally biased region" description="Acidic residues" evidence="10">
    <location>
        <begin position="478"/>
        <end position="489"/>
    </location>
</feature>
<feature type="region of interest" description="Disordered" evidence="10">
    <location>
        <begin position="1"/>
        <end position="214"/>
    </location>
</feature>
<dbReference type="OrthoDB" id="21124at2759"/>
<dbReference type="PANTHER" id="PTHR46010">
    <property type="entry name" value="PROTEIN IWS1 HOMOLOG"/>
    <property type="match status" value="1"/>
</dbReference>
<dbReference type="Pfam" id="PF08711">
    <property type="entry name" value="Med26"/>
    <property type="match status" value="1"/>
</dbReference>
<dbReference type="Proteomes" id="UP000466442">
    <property type="component" value="Unassembled WGS sequence"/>
</dbReference>
<dbReference type="PANTHER" id="PTHR46010:SF1">
    <property type="entry name" value="PROTEIN IWS1 HOMOLOG"/>
    <property type="match status" value="1"/>
</dbReference>
<organism evidence="12 13">
    <name type="scientific">Apolygus lucorum</name>
    <name type="common">Small green plant bug</name>
    <name type="synonym">Lygocoris lucorum</name>
    <dbReference type="NCBI Taxonomy" id="248454"/>
    <lineage>
        <taxon>Eukaryota</taxon>
        <taxon>Metazoa</taxon>
        <taxon>Ecdysozoa</taxon>
        <taxon>Arthropoda</taxon>
        <taxon>Hexapoda</taxon>
        <taxon>Insecta</taxon>
        <taxon>Pterygota</taxon>
        <taxon>Neoptera</taxon>
        <taxon>Paraneoptera</taxon>
        <taxon>Hemiptera</taxon>
        <taxon>Heteroptera</taxon>
        <taxon>Panheteroptera</taxon>
        <taxon>Cimicomorpha</taxon>
        <taxon>Miridae</taxon>
        <taxon>Mirini</taxon>
        <taxon>Apolygus</taxon>
    </lineage>
</organism>
<evidence type="ECO:0000256" key="1">
    <source>
        <dbReference type="ARBA" id="ARBA00022448"/>
    </source>
</evidence>
<sequence>MDVEPESKSSSVRSSRSRSPSPSKTDIRSRSSGSESAGGSRASSRASNASSKSRSPSPNNRSRSGSPALQENGRSSRSRSRSGSRASSASKRSRSRSGSPSPGRKSGSQSPADLAQDLVQQKLLQDPGQDLVQQKLLQDPGLDQPPPKLLRDLGLDQPPPKLLRDLGLDQPPPKLLRDLGLDQPPPKLLRDQGLDQGPGNQVVHGNRALDQDQLGLAPTSQDHVQDRDQLEADRVPDLAPENQDPDLGPAPESQDHDLDQVQPEQLHSPDLGNLDLARVHVLDQHGQLQDLDLGSQDLALVQPELHLALDQDPGSQGHAPGPVRENLDLALDQVPPDQGSLGRGPDLVLRENHDHDLDRVLLDQESLDLDLALQKGPVLAPGQVQGNQDLDQGLLDLGLLLVPAQGQDPVQNHVLMSKNGGLSTTVTQTVKNAVKKDLIGMVEATVKMISVKPVKKKRTSLGSDEEEGGDEEKSLKGDDEEAENPDVEVDVEKKDEPPAQKPEESDSDDERPRDDGEDHSGVSDFDLMLMRKKEEQSKRRKRKDIDIINDNDDIIAQLLADMKHAADNDRELNKQMKPATSKVAMLPKAMSQLKKHDLQLAFIEHNVLTVLTDWLAPMPDRSLPALKIREAVLRLLREFPPIDQQTLKHSGIGKAVMYLYKHPKETKENKEVAGRLINEWARPIFNLSADFKAMSKEEREARDIDQQIPTLRRRNSEDEPAPSKRRRDITNVMSEEEQKLRPGDKGWVARARVPMPSNKDYVVRPKWKTDVDMSRTSKKQMTRFERHYKNFIDNKRNKQARRAVEISIEGRRMAL</sequence>
<keyword evidence="1" id="KW-0813">Transport</keyword>
<evidence type="ECO:0000256" key="9">
    <source>
        <dbReference type="PROSITE-ProRule" id="PRU00649"/>
    </source>
</evidence>
<keyword evidence="3" id="KW-0509">mRNA transport</keyword>
<gene>
    <name evidence="12" type="ORF">GE061_009020</name>
</gene>
<feature type="compositionally biased region" description="Low complexity" evidence="10">
    <location>
        <begin position="133"/>
        <end position="142"/>
    </location>
</feature>
<dbReference type="GO" id="GO:0016973">
    <property type="term" value="P:poly(A)+ mRNA export from nucleus"/>
    <property type="evidence" value="ECO:0007669"/>
    <property type="project" value="TreeGrafter"/>
</dbReference>
<evidence type="ECO:0000256" key="10">
    <source>
        <dbReference type="SAM" id="MobiDB-lite"/>
    </source>
</evidence>
<feature type="domain" description="TFIIS N-terminal" evidence="11">
    <location>
        <begin position="609"/>
        <end position="687"/>
    </location>
</feature>
<keyword evidence="5" id="KW-0804">Transcription</keyword>
<feature type="region of interest" description="Disordered" evidence="10">
    <location>
        <begin position="698"/>
        <end position="744"/>
    </location>
</feature>
<dbReference type="PROSITE" id="PS51319">
    <property type="entry name" value="TFIIS_N"/>
    <property type="match status" value="1"/>
</dbReference>
<dbReference type="InterPro" id="IPR051037">
    <property type="entry name" value="RNAPII_TF_IWS1"/>
</dbReference>
<evidence type="ECO:0000256" key="8">
    <source>
        <dbReference type="ARBA" id="ARBA00037992"/>
    </source>
</evidence>
<evidence type="ECO:0000256" key="6">
    <source>
        <dbReference type="ARBA" id="ARBA00023187"/>
    </source>
</evidence>
<dbReference type="InterPro" id="IPR035441">
    <property type="entry name" value="TFIIS/LEDGF_dom_sf"/>
</dbReference>
<comment type="subcellular location">
    <subcellularLocation>
        <location evidence="9">Nucleus</location>
    </subcellularLocation>
</comment>
<evidence type="ECO:0000313" key="13">
    <source>
        <dbReference type="Proteomes" id="UP000466442"/>
    </source>
</evidence>
<keyword evidence="7 9" id="KW-0539">Nucleus</keyword>
<dbReference type="SUPFAM" id="SSF47676">
    <property type="entry name" value="Conserved domain common to transcription factors TFIIS, elongin A, CRSP70"/>
    <property type="match status" value="1"/>
</dbReference>
<evidence type="ECO:0000256" key="4">
    <source>
        <dbReference type="ARBA" id="ARBA00023015"/>
    </source>
</evidence>
<keyword evidence="4" id="KW-0805">Transcription regulation</keyword>
<evidence type="ECO:0000256" key="3">
    <source>
        <dbReference type="ARBA" id="ARBA00022816"/>
    </source>
</evidence>
<dbReference type="GO" id="GO:0005634">
    <property type="term" value="C:nucleus"/>
    <property type="evidence" value="ECO:0007669"/>
    <property type="project" value="UniProtKB-SubCell"/>
</dbReference>